<sequence length="66" mass="6892">MCIGIEGRVVELDGGAPAAAPTGTVETAEGQRHVCFAFLPDVAVGDLVLVHSGFAINRLDDRGRDQ</sequence>
<dbReference type="InterPro" id="IPR001109">
    <property type="entry name" value="Hydrogenase_HupF/HypC"/>
</dbReference>
<evidence type="ECO:0000256" key="1">
    <source>
        <dbReference type="ARBA" id="ARBA00006018"/>
    </source>
</evidence>
<dbReference type="GO" id="GO:0005506">
    <property type="term" value="F:iron ion binding"/>
    <property type="evidence" value="ECO:0007669"/>
    <property type="project" value="TreeGrafter"/>
</dbReference>
<accession>A0A7X5VDB6</accession>
<dbReference type="GO" id="GO:1902670">
    <property type="term" value="F:carbon dioxide binding"/>
    <property type="evidence" value="ECO:0007669"/>
    <property type="project" value="TreeGrafter"/>
</dbReference>
<reference evidence="2 3" key="1">
    <citation type="submission" date="2020-03" db="EMBL/GenBank/DDBJ databases">
        <title>Sequencing the genomes of 1000 actinobacteria strains.</title>
        <authorList>
            <person name="Klenk H.-P."/>
        </authorList>
    </citation>
    <scope>NUCLEOTIDE SEQUENCE [LARGE SCALE GENOMIC DNA]</scope>
    <source>
        <strain evidence="2 3">DSM 45490</strain>
    </source>
</reference>
<gene>
    <name evidence="2" type="ORF">BJY22_004858</name>
</gene>
<dbReference type="RefSeq" id="WP_167210435.1">
    <property type="nucleotide sequence ID" value="NZ_JAASRO010000001.1"/>
</dbReference>
<dbReference type="Pfam" id="PF01455">
    <property type="entry name" value="HupF_HypC"/>
    <property type="match status" value="1"/>
</dbReference>
<comment type="similarity">
    <text evidence="1">Belongs to the HupF/HypC family.</text>
</comment>
<protein>
    <submittedName>
        <fullName evidence="2">Hydrogenase expression/formation protein HypC</fullName>
    </submittedName>
</protein>
<dbReference type="PANTHER" id="PTHR35177">
    <property type="entry name" value="HYDROGENASE MATURATION FACTOR HYBG"/>
    <property type="match status" value="1"/>
</dbReference>
<dbReference type="Gene3D" id="2.30.30.140">
    <property type="match status" value="1"/>
</dbReference>
<evidence type="ECO:0000313" key="2">
    <source>
        <dbReference type="EMBL" id="NIK59141.1"/>
    </source>
</evidence>
<organism evidence="2 3">
    <name type="scientific">Kribbella shirazensis</name>
    <dbReference type="NCBI Taxonomy" id="1105143"/>
    <lineage>
        <taxon>Bacteria</taxon>
        <taxon>Bacillati</taxon>
        <taxon>Actinomycetota</taxon>
        <taxon>Actinomycetes</taxon>
        <taxon>Propionibacteriales</taxon>
        <taxon>Kribbellaceae</taxon>
        <taxon>Kribbella</taxon>
    </lineage>
</organism>
<dbReference type="Proteomes" id="UP000555407">
    <property type="component" value="Unassembled WGS sequence"/>
</dbReference>
<dbReference type="PANTHER" id="PTHR35177:SF2">
    <property type="entry name" value="HYDROGENASE MATURATION FACTOR HYBG"/>
    <property type="match status" value="1"/>
</dbReference>
<proteinExistence type="inferred from homology"/>
<dbReference type="SUPFAM" id="SSF159127">
    <property type="entry name" value="HupF/HypC-like"/>
    <property type="match status" value="1"/>
</dbReference>
<keyword evidence="3" id="KW-1185">Reference proteome</keyword>
<evidence type="ECO:0000313" key="3">
    <source>
        <dbReference type="Proteomes" id="UP000555407"/>
    </source>
</evidence>
<name>A0A7X5VDB6_9ACTN</name>
<dbReference type="GO" id="GO:0051604">
    <property type="term" value="P:protein maturation"/>
    <property type="evidence" value="ECO:0007669"/>
    <property type="project" value="TreeGrafter"/>
</dbReference>
<dbReference type="AlphaFoldDB" id="A0A7X5VDB6"/>
<comment type="caution">
    <text evidence="2">The sequence shown here is derived from an EMBL/GenBank/DDBJ whole genome shotgun (WGS) entry which is preliminary data.</text>
</comment>
<dbReference type="EMBL" id="JAASRO010000001">
    <property type="protein sequence ID" value="NIK59141.1"/>
    <property type="molecule type" value="Genomic_DNA"/>
</dbReference>